<keyword evidence="6 8" id="KW-0472">Membrane</keyword>
<dbReference type="InterPro" id="IPR045324">
    <property type="entry name" value="Small_multidrug_res"/>
</dbReference>
<keyword evidence="5 8" id="KW-1133">Transmembrane helix</keyword>
<gene>
    <name evidence="9" type="ORF">FD16_GL000428</name>
</gene>
<evidence type="ECO:0000256" key="5">
    <source>
        <dbReference type="ARBA" id="ARBA00022989"/>
    </source>
</evidence>
<feature type="transmembrane region" description="Helical" evidence="8">
    <location>
        <begin position="29"/>
        <end position="50"/>
    </location>
</feature>
<dbReference type="FunFam" id="1.10.3730.20:FF:000001">
    <property type="entry name" value="Quaternary ammonium compound resistance transporter SugE"/>
    <property type="match status" value="1"/>
</dbReference>
<feature type="transmembrane region" description="Helical" evidence="8">
    <location>
        <begin position="84"/>
        <end position="103"/>
    </location>
</feature>
<evidence type="ECO:0000256" key="8">
    <source>
        <dbReference type="SAM" id="Phobius"/>
    </source>
</evidence>
<dbReference type="GO" id="GO:0022857">
    <property type="term" value="F:transmembrane transporter activity"/>
    <property type="evidence" value="ECO:0007669"/>
    <property type="project" value="InterPro"/>
</dbReference>
<name>A0A0R1W1Z1_9LACO</name>
<feature type="transmembrane region" description="Helical" evidence="8">
    <location>
        <begin position="57"/>
        <end position="78"/>
    </location>
</feature>
<dbReference type="RefSeq" id="WP_010622721.1">
    <property type="nucleotide sequence ID" value="NZ_AZGF01000013.1"/>
</dbReference>
<sequence length="107" mass="11323">MGYLYLGLAVGGEIAGTSFLKYSNGFSKVLPSIGVVIGYILCFYFLSLAFRSIDLSIAYAMWSGVGTVAITLISVFALHESINLPSIIGITLILLGSVILNLFGSAH</sequence>
<organism evidence="9 10">
    <name type="scientific">Paucilactobacillus suebicus DSM 5007 = KCTC 3549</name>
    <dbReference type="NCBI Taxonomy" id="1423807"/>
    <lineage>
        <taxon>Bacteria</taxon>
        <taxon>Bacillati</taxon>
        <taxon>Bacillota</taxon>
        <taxon>Bacilli</taxon>
        <taxon>Lactobacillales</taxon>
        <taxon>Lactobacillaceae</taxon>
        <taxon>Paucilactobacillus</taxon>
    </lineage>
</organism>
<evidence type="ECO:0000256" key="6">
    <source>
        <dbReference type="ARBA" id="ARBA00023136"/>
    </source>
</evidence>
<dbReference type="SUPFAM" id="SSF103481">
    <property type="entry name" value="Multidrug resistance efflux transporter EmrE"/>
    <property type="match status" value="1"/>
</dbReference>
<evidence type="ECO:0000313" key="10">
    <source>
        <dbReference type="Proteomes" id="UP000051820"/>
    </source>
</evidence>
<reference evidence="9 10" key="1">
    <citation type="journal article" date="2015" name="Genome Announc.">
        <title>Expanding the biotechnology potential of lactobacilli through comparative genomics of 213 strains and associated genera.</title>
        <authorList>
            <person name="Sun Z."/>
            <person name="Harris H.M."/>
            <person name="McCann A."/>
            <person name="Guo C."/>
            <person name="Argimon S."/>
            <person name="Zhang W."/>
            <person name="Yang X."/>
            <person name="Jeffery I.B."/>
            <person name="Cooney J.C."/>
            <person name="Kagawa T.F."/>
            <person name="Liu W."/>
            <person name="Song Y."/>
            <person name="Salvetti E."/>
            <person name="Wrobel A."/>
            <person name="Rasinkangas P."/>
            <person name="Parkhill J."/>
            <person name="Rea M.C."/>
            <person name="O'Sullivan O."/>
            <person name="Ritari J."/>
            <person name="Douillard F.P."/>
            <person name="Paul Ross R."/>
            <person name="Yang R."/>
            <person name="Briner A.E."/>
            <person name="Felis G.E."/>
            <person name="de Vos W.M."/>
            <person name="Barrangou R."/>
            <person name="Klaenhammer T.R."/>
            <person name="Caufield P.W."/>
            <person name="Cui Y."/>
            <person name="Zhang H."/>
            <person name="O'Toole P.W."/>
        </authorList>
    </citation>
    <scope>NUCLEOTIDE SEQUENCE [LARGE SCALE GENOMIC DNA]</scope>
    <source>
        <strain evidence="9 10">DSM 5007</strain>
    </source>
</reference>
<evidence type="ECO:0000256" key="4">
    <source>
        <dbReference type="ARBA" id="ARBA00022692"/>
    </source>
</evidence>
<dbReference type="AlphaFoldDB" id="A0A0R1W1Z1"/>
<keyword evidence="3" id="KW-1003">Cell membrane</keyword>
<dbReference type="EMBL" id="AZGF01000013">
    <property type="protein sequence ID" value="KRM11889.1"/>
    <property type="molecule type" value="Genomic_DNA"/>
</dbReference>
<dbReference type="PANTHER" id="PTHR30561:SF1">
    <property type="entry name" value="MULTIDRUG TRANSPORTER EMRE"/>
    <property type="match status" value="1"/>
</dbReference>
<evidence type="ECO:0000256" key="1">
    <source>
        <dbReference type="ARBA" id="ARBA00004651"/>
    </source>
</evidence>
<dbReference type="PANTHER" id="PTHR30561">
    <property type="entry name" value="SMR FAMILY PROTON-DEPENDENT DRUG EFFLUX TRANSPORTER SUGE"/>
    <property type="match status" value="1"/>
</dbReference>
<dbReference type="PATRIC" id="fig|1423807.3.peg.434"/>
<dbReference type="Gene3D" id="1.10.3730.20">
    <property type="match status" value="1"/>
</dbReference>
<dbReference type="STRING" id="1423807.FD16_GL000428"/>
<dbReference type="eggNOG" id="COG2076">
    <property type="taxonomic scope" value="Bacteria"/>
</dbReference>
<dbReference type="OrthoDB" id="21828at2"/>
<keyword evidence="10" id="KW-1185">Reference proteome</keyword>
<dbReference type="InterPro" id="IPR000390">
    <property type="entry name" value="Small_drug/metabolite_transptr"/>
</dbReference>
<keyword evidence="2" id="KW-0813">Transport</keyword>
<comment type="caution">
    <text evidence="9">The sequence shown here is derived from an EMBL/GenBank/DDBJ whole genome shotgun (WGS) entry which is preliminary data.</text>
</comment>
<dbReference type="GO" id="GO:0005886">
    <property type="term" value="C:plasma membrane"/>
    <property type="evidence" value="ECO:0007669"/>
    <property type="project" value="UniProtKB-SubCell"/>
</dbReference>
<comment type="similarity">
    <text evidence="7">Belongs to the drug/metabolite transporter (DMT) superfamily. Small multidrug resistance (SMR) (TC 2.A.7.1) family.</text>
</comment>
<evidence type="ECO:0000313" key="9">
    <source>
        <dbReference type="EMBL" id="KRM11889.1"/>
    </source>
</evidence>
<evidence type="ECO:0000256" key="3">
    <source>
        <dbReference type="ARBA" id="ARBA00022475"/>
    </source>
</evidence>
<accession>A0A0R1W1Z1</accession>
<keyword evidence="4 7" id="KW-0812">Transmembrane</keyword>
<dbReference type="Pfam" id="PF00893">
    <property type="entry name" value="Multi_Drug_Res"/>
    <property type="match status" value="1"/>
</dbReference>
<evidence type="ECO:0000256" key="7">
    <source>
        <dbReference type="RuleBase" id="RU003942"/>
    </source>
</evidence>
<dbReference type="Proteomes" id="UP000051820">
    <property type="component" value="Unassembled WGS sequence"/>
</dbReference>
<comment type="subcellular location">
    <subcellularLocation>
        <location evidence="1 7">Cell membrane</location>
        <topology evidence="1 7">Multi-pass membrane protein</topology>
    </subcellularLocation>
</comment>
<dbReference type="InterPro" id="IPR037185">
    <property type="entry name" value="EmrE-like"/>
</dbReference>
<proteinExistence type="inferred from homology"/>
<protein>
    <submittedName>
        <fullName evidence="9">Membrane transporter</fullName>
    </submittedName>
</protein>
<evidence type="ECO:0000256" key="2">
    <source>
        <dbReference type="ARBA" id="ARBA00022448"/>
    </source>
</evidence>